<dbReference type="RefSeq" id="WP_354554020.1">
    <property type="nucleotide sequence ID" value="NZ_JBEPMB010000001.1"/>
</dbReference>
<gene>
    <name evidence="1" type="ORF">ABID16_000073</name>
</gene>
<evidence type="ECO:0000313" key="2">
    <source>
        <dbReference type="Proteomes" id="UP001549047"/>
    </source>
</evidence>
<dbReference type="EMBL" id="JBEPMB010000001">
    <property type="protein sequence ID" value="MET3611768.1"/>
    <property type="molecule type" value="Genomic_DNA"/>
</dbReference>
<sequence>MVRTSTYLRMLRVKFDAHKELGFSIMPHDLTDICEFLKICEDQCTEMEARLAGMPLPAGGDTNPKSNIVSLAQFVARRSGELFPNPTDNT</sequence>
<name>A0ABV2ITJ5_9HYPH</name>
<accession>A0ABV2ITJ5</accession>
<protein>
    <submittedName>
        <fullName evidence="1">Uncharacterized protein</fullName>
    </submittedName>
</protein>
<reference evidence="1 2" key="1">
    <citation type="submission" date="2024-06" db="EMBL/GenBank/DDBJ databases">
        <title>Genomic Encyclopedia of Type Strains, Phase IV (KMG-IV): sequencing the most valuable type-strain genomes for metagenomic binning, comparative biology and taxonomic classification.</title>
        <authorList>
            <person name="Goeker M."/>
        </authorList>
    </citation>
    <scope>NUCLEOTIDE SEQUENCE [LARGE SCALE GENOMIC DNA]</scope>
    <source>
        <strain evidence="1 2">DSM 29780</strain>
    </source>
</reference>
<evidence type="ECO:0000313" key="1">
    <source>
        <dbReference type="EMBL" id="MET3611768.1"/>
    </source>
</evidence>
<proteinExistence type="predicted"/>
<comment type="caution">
    <text evidence="1">The sequence shown here is derived from an EMBL/GenBank/DDBJ whole genome shotgun (WGS) entry which is preliminary data.</text>
</comment>
<organism evidence="1 2">
    <name type="scientific">Rhizobium aquaticum</name>
    <dbReference type="NCBI Taxonomy" id="1549636"/>
    <lineage>
        <taxon>Bacteria</taxon>
        <taxon>Pseudomonadati</taxon>
        <taxon>Pseudomonadota</taxon>
        <taxon>Alphaproteobacteria</taxon>
        <taxon>Hyphomicrobiales</taxon>
        <taxon>Rhizobiaceae</taxon>
        <taxon>Rhizobium/Agrobacterium group</taxon>
        <taxon>Rhizobium</taxon>
    </lineage>
</organism>
<keyword evidence="2" id="KW-1185">Reference proteome</keyword>
<dbReference type="Proteomes" id="UP001549047">
    <property type="component" value="Unassembled WGS sequence"/>
</dbReference>